<protein>
    <submittedName>
        <fullName evidence="2">Transposase</fullName>
    </submittedName>
</protein>
<dbReference type="Proteomes" id="UP000464186">
    <property type="component" value="Chromosome"/>
</dbReference>
<feature type="region of interest" description="Disordered" evidence="1">
    <location>
        <begin position="18"/>
        <end position="45"/>
    </location>
</feature>
<dbReference type="EMBL" id="CP047898">
    <property type="protein sequence ID" value="QHK20144.1"/>
    <property type="molecule type" value="Genomic_DNA"/>
</dbReference>
<gene>
    <name evidence="2" type="ORF">GU243_10810</name>
</gene>
<evidence type="ECO:0000256" key="1">
    <source>
        <dbReference type="SAM" id="MobiDB-lite"/>
    </source>
</evidence>
<organism evidence="2 3">
    <name type="scientific">Pseudarthrobacter psychrotolerans</name>
    <dbReference type="NCBI Taxonomy" id="2697569"/>
    <lineage>
        <taxon>Bacteria</taxon>
        <taxon>Bacillati</taxon>
        <taxon>Actinomycetota</taxon>
        <taxon>Actinomycetes</taxon>
        <taxon>Micrococcales</taxon>
        <taxon>Micrococcaceae</taxon>
        <taxon>Pseudarthrobacter</taxon>
    </lineage>
</organism>
<accession>A0A6P1NNN6</accession>
<keyword evidence="3" id="KW-1185">Reference proteome</keyword>
<name>A0A6P1NNN6_9MICC</name>
<evidence type="ECO:0000313" key="3">
    <source>
        <dbReference type="Proteomes" id="UP000464186"/>
    </source>
</evidence>
<evidence type="ECO:0000313" key="2">
    <source>
        <dbReference type="EMBL" id="QHK20144.1"/>
    </source>
</evidence>
<dbReference type="KEGG" id="psey:GU243_10810"/>
<feature type="compositionally biased region" description="Low complexity" evidence="1">
    <location>
        <begin position="35"/>
        <end position="45"/>
    </location>
</feature>
<reference evidence="2 3" key="1">
    <citation type="submission" date="2020-01" db="EMBL/GenBank/DDBJ databases">
        <title>Pseudarthrobacter psychrotolerans sp. nov., isolated from antarctic soil.</title>
        <authorList>
            <person name="Shin Y."/>
            <person name="Park W."/>
        </authorList>
    </citation>
    <scope>NUCLEOTIDE SEQUENCE [LARGE SCALE GENOMIC DNA]</scope>
    <source>
        <strain evidence="2 3">YJ56</strain>
    </source>
</reference>
<proteinExistence type="predicted"/>
<sequence length="45" mass="4803">MMGDKAYSSRANRAMLRERGIKAVIPEPSTKSDTANAEAHAADAL</sequence>
<dbReference type="AlphaFoldDB" id="A0A6P1NNN6"/>